<sequence length="917" mass="102945">MDLFAKAVKSGIAKGYAVGQQQIQQHLSKQRDSGTEASYGNQSGYYGAQQSSDVGASQYPQPQPHHQQYPPVYNGHAPPLPPRQYQPPQPQSDYNTYTPPHNPPGSYDSAITSRPDYSYSSILPPPPPSYIPPTSAAATTNAHNGAPPTLQHQNVAGYDQNYVPRYENLQYQSPSPYDITAGNRPVRTPITSAIETNPGPQQQLVRDGNGGFILVDIPSQDPQNQHQRPVESYSYAVQPATNPSYRDTEGNVPYERTTYTQPPTDMRESNEPNPDTSRKPSGGKSGILSFVENSMSALNLGPTAKIGLPEPEPRVSIKPRKRVELPAIVADGPGREVIRFCPENRLVDYPLYWHYLDDLPDSSICTRCFADHIEATPLASKFNRKLAAPDTVLSCHFHYYRVKNVLWPAAVKTGNLDALKAFLSSRLQIPNCKDREATTGPDGIKYYGMKDDNISGFIACEACFVDRIAGAPFEPQFVPYKVEQGKTDRWICDASIPYIRKALELFSERNDWTGFIEGTTRRCKLLICAGNEMARADCENWYTTKQQMEGFQVCETCYMDKIELDPFNKEFEKLPASADYDQYIEFLRQRWSCSLTSSSLPMMFALEAAENMDDFSAFHKSASAIVKLVPCTKNGIIRGNWWTLAGGCKNFDICEACYEGIMKPNELDKFLETKKHGSEETIVCDFCPAAPRYNEYLSKFAETLDRGVFSCYADHVKTFASVPACPGRDHLAKSHWWGYGEALFCQNCYLVYVRHTSLSDHMPLQGEYDERAQICQIWSPRMRNMWRAVCDAGEPGSAESNAELIKFRAFGAKRLEVYLVTVPKINFIKGMKEIKMMQAMQQGQLSLMYQGMNSMAVLSGTDDGNWHGNSSIGWYETENGATGAQMFNNMQAGMADANRGDEWMQIFQLELMWKEVE</sequence>
<evidence type="ECO:0000313" key="1">
    <source>
        <dbReference type="EMBL" id="KAJ3496025.1"/>
    </source>
</evidence>
<name>A0ACC1R1B1_9HYPO</name>
<accession>A0ACC1R1B1</accession>
<dbReference type="Proteomes" id="UP001148737">
    <property type="component" value="Unassembled WGS sequence"/>
</dbReference>
<dbReference type="EMBL" id="JANAKD010000227">
    <property type="protein sequence ID" value="KAJ3496025.1"/>
    <property type="molecule type" value="Genomic_DNA"/>
</dbReference>
<keyword evidence="2" id="KW-1185">Reference proteome</keyword>
<reference evidence="1" key="1">
    <citation type="submission" date="2022-07" db="EMBL/GenBank/DDBJ databases">
        <title>Genome Sequence of Lecanicillium saksenae.</title>
        <authorList>
            <person name="Buettner E."/>
        </authorList>
    </citation>
    <scope>NUCLEOTIDE SEQUENCE</scope>
    <source>
        <strain evidence="1">VT-O1</strain>
    </source>
</reference>
<evidence type="ECO:0000313" key="2">
    <source>
        <dbReference type="Proteomes" id="UP001148737"/>
    </source>
</evidence>
<organism evidence="1 2">
    <name type="scientific">Lecanicillium saksenae</name>
    <dbReference type="NCBI Taxonomy" id="468837"/>
    <lineage>
        <taxon>Eukaryota</taxon>
        <taxon>Fungi</taxon>
        <taxon>Dikarya</taxon>
        <taxon>Ascomycota</taxon>
        <taxon>Pezizomycotina</taxon>
        <taxon>Sordariomycetes</taxon>
        <taxon>Hypocreomycetidae</taxon>
        <taxon>Hypocreales</taxon>
        <taxon>Cordycipitaceae</taxon>
        <taxon>Lecanicillium</taxon>
    </lineage>
</organism>
<comment type="caution">
    <text evidence="1">The sequence shown here is derived from an EMBL/GenBank/DDBJ whole genome shotgun (WGS) entry which is preliminary data.</text>
</comment>
<proteinExistence type="predicted"/>
<protein>
    <submittedName>
        <fullName evidence="1">Uncharacterized protein</fullName>
    </submittedName>
</protein>
<gene>
    <name evidence="1" type="ORF">NLG97_g2972</name>
</gene>